<dbReference type="EMBL" id="MTSE01000003">
    <property type="protein sequence ID" value="OUJ74542.1"/>
    <property type="molecule type" value="Genomic_DNA"/>
</dbReference>
<sequence>MIFLNNLEISGANYPSWDTIPDEVWQGILNNFIFKISDSFAFMGVSKKADLFPNGLSYFNNWKLDIIELIEVEDDIVCRFQLNESCKSKLLEYEFAVHSFKSKQFSNYYEFDQLYFFSGNRLVVNYINHESMLDFIDLNETEIKFIEGLEPHIKKFLIDPSVLTVALEAAKMK</sequence>
<dbReference type="AlphaFoldDB" id="A0A243WFJ8"/>
<organism evidence="1 2">
    <name type="scientific">Hymenobacter crusticola</name>
    <dbReference type="NCBI Taxonomy" id="1770526"/>
    <lineage>
        <taxon>Bacteria</taxon>
        <taxon>Pseudomonadati</taxon>
        <taxon>Bacteroidota</taxon>
        <taxon>Cytophagia</taxon>
        <taxon>Cytophagales</taxon>
        <taxon>Hymenobacteraceae</taxon>
        <taxon>Hymenobacter</taxon>
    </lineage>
</organism>
<accession>A0A243WFJ8</accession>
<comment type="caution">
    <text evidence="1">The sequence shown here is derived from an EMBL/GenBank/DDBJ whole genome shotgun (WGS) entry which is preliminary data.</text>
</comment>
<proteinExistence type="predicted"/>
<dbReference type="OrthoDB" id="9553535at2"/>
<evidence type="ECO:0000313" key="2">
    <source>
        <dbReference type="Proteomes" id="UP000194873"/>
    </source>
</evidence>
<gene>
    <name evidence="1" type="ORF">BXP70_07110</name>
</gene>
<name>A0A243WFJ8_9BACT</name>
<dbReference type="Proteomes" id="UP000194873">
    <property type="component" value="Unassembled WGS sequence"/>
</dbReference>
<evidence type="ECO:0000313" key="1">
    <source>
        <dbReference type="EMBL" id="OUJ74542.1"/>
    </source>
</evidence>
<dbReference type="RefSeq" id="WP_086593341.1">
    <property type="nucleotide sequence ID" value="NZ_MTSE01000003.1"/>
</dbReference>
<protein>
    <submittedName>
        <fullName evidence="1">Uncharacterized protein</fullName>
    </submittedName>
</protein>
<reference evidence="1 2" key="1">
    <citation type="submission" date="2017-01" db="EMBL/GenBank/DDBJ databases">
        <title>A new Hymenobacter.</title>
        <authorList>
            <person name="Liang Y."/>
            <person name="Feng F."/>
        </authorList>
    </citation>
    <scope>NUCLEOTIDE SEQUENCE [LARGE SCALE GENOMIC DNA]</scope>
    <source>
        <strain evidence="1">MIMBbqt21</strain>
    </source>
</reference>
<keyword evidence="2" id="KW-1185">Reference proteome</keyword>